<gene>
    <name evidence="1" type="ORF">ACFSBT_20355</name>
</gene>
<keyword evidence="2" id="KW-1185">Reference proteome</keyword>
<proteinExistence type="predicted"/>
<organism evidence="1 2">
    <name type="scientific">Halomarina rubra</name>
    <dbReference type="NCBI Taxonomy" id="2071873"/>
    <lineage>
        <taxon>Archaea</taxon>
        <taxon>Methanobacteriati</taxon>
        <taxon>Methanobacteriota</taxon>
        <taxon>Stenosarchaea group</taxon>
        <taxon>Halobacteria</taxon>
        <taxon>Halobacteriales</taxon>
        <taxon>Natronomonadaceae</taxon>
        <taxon>Halomarina</taxon>
    </lineage>
</organism>
<evidence type="ECO:0000313" key="2">
    <source>
        <dbReference type="Proteomes" id="UP001597187"/>
    </source>
</evidence>
<dbReference type="RefSeq" id="WP_250875547.1">
    <property type="nucleotide sequence ID" value="NZ_JALXFV010000008.1"/>
</dbReference>
<dbReference type="AlphaFoldDB" id="A0ABD6B198"/>
<name>A0ABD6B198_9EURY</name>
<sequence length="47" mass="5415">MTWRLYCPDCQAEGETDDRHTLDWLLCGHEERHEGHAPDYVTIGGEA</sequence>
<reference evidence="1 2" key="1">
    <citation type="journal article" date="2019" name="Int. J. Syst. Evol. Microbiol.">
        <title>The Global Catalogue of Microorganisms (GCM) 10K type strain sequencing project: providing services to taxonomists for standard genome sequencing and annotation.</title>
        <authorList>
            <consortium name="The Broad Institute Genomics Platform"/>
            <consortium name="The Broad Institute Genome Sequencing Center for Infectious Disease"/>
            <person name="Wu L."/>
            <person name="Ma J."/>
        </authorList>
    </citation>
    <scope>NUCLEOTIDE SEQUENCE [LARGE SCALE GENOMIC DNA]</scope>
    <source>
        <strain evidence="1 2">CGMCC 1.12563</strain>
    </source>
</reference>
<protein>
    <recommendedName>
        <fullName evidence="3">Small CPxCG-related zinc finger protein</fullName>
    </recommendedName>
</protein>
<evidence type="ECO:0008006" key="3">
    <source>
        <dbReference type="Google" id="ProtNLM"/>
    </source>
</evidence>
<evidence type="ECO:0000313" key="1">
    <source>
        <dbReference type="EMBL" id="MFD1515638.1"/>
    </source>
</evidence>
<comment type="caution">
    <text evidence="1">The sequence shown here is derived from an EMBL/GenBank/DDBJ whole genome shotgun (WGS) entry which is preliminary data.</text>
</comment>
<accession>A0ABD6B198</accession>
<dbReference type="Proteomes" id="UP001597187">
    <property type="component" value="Unassembled WGS sequence"/>
</dbReference>
<dbReference type="EMBL" id="JBHUDC010000008">
    <property type="protein sequence ID" value="MFD1515638.1"/>
    <property type="molecule type" value="Genomic_DNA"/>
</dbReference>